<evidence type="ECO:0000259" key="1">
    <source>
        <dbReference type="PROSITE" id="PS50110"/>
    </source>
</evidence>
<proteinExistence type="predicted"/>
<evidence type="ECO:0000313" key="2">
    <source>
        <dbReference type="EMBL" id="GAG93561.1"/>
    </source>
</evidence>
<protein>
    <recommendedName>
        <fullName evidence="1">Response regulatory domain-containing protein</fullName>
    </recommendedName>
</protein>
<dbReference type="PANTHER" id="PTHR43228:SF1">
    <property type="entry name" value="TWO-COMPONENT RESPONSE REGULATOR ARR22"/>
    <property type="match status" value="1"/>
</dbReference>
<dbReference type="PANTHER" id="PTHR43228">
    <property type="entry name" value="TWO-COMPONENT RESPONSE REGULATOR"/>
    <property type="match status" value="1"/>
</dbReference>
<comment type="caution">
    <text evidence="2">The sequence shown here is derived from an EMBL/GenBank/DDBJ whole genome shotgun (WGS) entry which is preliminary data.</text>
</comment>
<feature type="domain" description="Response regulatory" evidence="1">
    <location>
        <begin position="4"/>
        <end position="119"/>
    </location>
</feature>
<reference evidence="2" key="1">
    <citation type="journal article" date="2014" name="Front. Microbiol.">
        <title>High frequency of phylogenetically diverse reductive dehalogenase-homologous genes in deep subseafloor sedimentary metagenomes.</title>
        <authorList>
            <person name="Kawai M."/>
            <person name="Futagami T."/>
            <person name="Toyoda A."/>
            <person name="Takaki Y."/>
            <person name="Nishi S."/>
            <person name="Hori S."/>
            <person name="Arai W."/>
            <person name="Tsubouchi T."/>
            <person name="Morono Y."/>
            <person name="Uchiyama I."/>
            <person name="Ito T."/>
            <person name="Fujiyama A."/>
            <person name="Inagaki F."/>
            <person name="Takami H."/>
        </authorList>
    </citation>
    <scope>NUCLEOTIDE SEQUENCE</scope>
    <source>
        <strain evidence="2">Expedition CK06-06</strain>
    </source>
</reference>
<dbReference type="PROSITE" id="PS50110">
    <property type="entry name" value="RESPONSE_REGULATORY"/>
    <property type="match status" value="1"/>
</dbReference>
<dbReference type="GO" id="GO:0000160">
    <property type="term" value="P:phosphorelay signal transduction system"/>
    <property type="evidence" value="ECO:0007669"/>
    <property type="project" value="InterPro"/>
</dbReference>
<accession>X1DAX6</accession>
<dbReference type="InterPro" id="IPR011006">
    <property type="entry name" value="CheY-like_superfamily"/>
</dbReference>
<dbReference type="EMBL" id="BART01020891">
    <property type="protein sequence ID" value="GAG93561.1"/>
    <property type="molecule type" value="Genomic_DNA"/>
</dbReference>
<organism evidence="2">
    <name type="scientific">marine sediment metagenome</name>
    <dbReference type="NCBI Taxonomy" id="412755"/>
    <lineage>
        <taxon>unclassified sequences</taxon>
        <taxon>metagenomes</taxon>
        <taxon>ecological metagenomes</taxon>
    </lineage>
</organism>
<dbReference type="InterPro" id="IPR052048">
    <property type="entry name" value="ST_Response_Regulator"/>
</dbReference>
<dbReference type="SMART" id="SM00448">
    <property type="entry name" value="REC"/>
    <property type="match status" value="1"/>
</dbReference>
<name>X1DAX6_9ZZZZ</name>
<dbReference type="AlphaFoldDB" id="X1DAX6"/>
<gene>
    <name evidence="2" type="ORF">S01H4_38701</name>
</gene>
<dbReference type="Pfam" id="PF00072">
    <property type="entry name" value="Response_reg"/>
    <property type="match status" value="1"/>
</dbReference>
<dbReference type="Gene3D" id="3.40.50.2300">
    <property type="match status" value="1"/>
</dbReference>
<dbReference type="InterPro" id="IPR001789">
    <property type="entry name" value="Sig_transdc_resp-reg_receiver"/>
</dbReference>
<sequence>MMMSVFLVEDNICILNLFDIFLRSSGYSVIGKAQNGEEAVISYKLMSTKPDLVIMDYHMPVKNGIEALKEILEIDRQAKIMIVSADRSIEKIAKSVGAVAFMEKPFSMEILIENINNTITNCV</sequence>
<dbReference type="SUPFAM" id="SSF52172">
    <property type="entry name" value="CheY-like"/>
    <property type="match status" value="1"/>
</dbReference>